<gene>
    <name evidence="1" type="ORF">VitviT2T_005066</name>
</gene>
<reference evidence="1 2" key="1">
    <citation type="journal article" date="2023" name="Hortic Res">
        <title>The complete reference genome for grapevine (Vitis vinifera L.) genetics and breeding.</title>
        <authorList>
            <person name="Shi X."/>
            <person name="Cao S."/>
            <person name="Wang X."/>
            <person name="Huang S."/>
            <person name="Wang Y."/>
            <person name="Liu Z."/>
            <person name="Liu W."/>
            <person name="Leng X."/>
            <person name="Peng Y."/>
            <person name="Wang N."/>
            <person name="Wang Y."/>
            <person name="Ma Z."/>
            <person name="Xu X."/>
            <person name="Zhang F."/>
            <person name="Xue H."/>
            <person name="Zhong H."/>
            <person name="Wang Y."/>
            <person name="Zhang K."/>
            <person name="Velt A."/>
            <person name="Avia K."/>
            <person name="Holtgrawe D."/>
            <person name="Grimplet J."/>
            <person name="Matus J.T."/>
            <person name="Ware D."/>
            <person name="Wu X."/>
            <person name="Wang H."/>
            <person name="Liu C."/>
            <person name="Fang Y."/>
            <person name="Rustenholz C."/>
            <person name="Cheng Z."/>
            <person name="Xiao H."/>
            <person name="Zhou Y."/>
        </authorList>
    </citation>
    <scope>NUCLEOTIDE SEQUENCE [LARGE SCALE GENOMIC DNA]</scope>
    <source>
        <strain evidence="2">cv. Pinot noir / PN40024</strain>
        <tissue evidence="1">Leaf</tissue>
    </source>
</reference>
<proteinExistence type="predicted"/>
<organism evidence="1 2">
    <name type="scientific">Vitis vinifera</name>
    <name type="common">Grape</name>
    <dbReference type="NCBI Taxonomy" id="29760"/>
    <lineage>
        <taxon>Eukaryota</taxon>
        <taxon>Viridiplantae</taxon>
        <taxon>Streptophyta</taxon>
        <taxon>Embryophyta</taxon>
        <taxon>Tracheophyta</taxon>
        <taxon>Spermatophyta</taxon>
        <taxon>Magnoliopsida</taxon>
        <taxon>eudicotyledons</taxon>
        <taxon>Gunneridae</taxon>
        <taxon>Pentapetalae</taxon>
        <taxon>rosids</taxon>
        <taxon>Vitales</taxon>
        <taxon>Vitaceae</taxon>
        <taxon>Viteae</taxon>
        <taxon>Vitis</taxon>
    </lineage>
</organism>
<evidence type="ECO:0000313" key="1">
    <source>
        <dbReference type="EMBL" id="WJZ85538.1"/>
    </source>
</evidence>
<dbReference type="Proteomes" id="UP001227230">
    <property type="component" value="Chromosome 4"/>
</dbReference>
<evidence type="ECO:0000313" key="2">
    <source>
        <dbReference type="Proteomes" id="UP001227230"/>
    </source>
</evidence>
<keyword evidence="2" id="KW-1185">Reference proteome</keyword>
<sequence length="141" mass="14480">MCMPIISHAHPHSVIPHLTHPLSFPPPFLSLAPPPTSVLPPAQDAALEAVVFFYSTPASPMHFALCVMPSPSTFTAASSSTGAGFESSARLACYGNSAAATSTMMSADELFLKRPDPADEALHAPMKAAATGSTPTPGCCG</sequence>
<dbReference type="EMBL" id="CP126651">
    <property type="protein sequence ID" value="WJZ85538.1"/>
    <property type="molecule type" value="Genomic_DNA"/>
</dbReference>
<accession>A0ABY9BSL1</accession>
<name>A0ABY9BSL1_VITVI</name>
<protein>
    <submittedName>
        <fullName evidence="1">Uncharacterized protein</fullName>
    </submittedName>
</protein>